<dbReference type="Pfam" id="PF00172">
    <property type="entry name" value="Zn_clus"/>
    <property type="match status" value="1"/>
</dbReference>
<feature type="region of interest" description="Disordered" evidence="6">
    <location>
        <begin position="380"/>
        <end position="450"/>
    </location>
</feature>
<keyword evidence="2" id="KW-0479">Metal-binding</keyword>
<dbReference type="Proteomes" id="UP000481288">
    <property type="component" value="Unassembled WGS sequence"/>
</dbReference>
<feature type="compositionally biased region" description="Polar residues" evidence="6">
    <location>
        <begin position="106"/>
        <end position="120"/>
    </location>
</feature>
<feature type="compositionally biased region" description="Polar residues" evidence="6">
    <location>
        <begin position="201"/>
        <end position="234"/>
    </location>
</feature>
<feature type="compositionally biased region" description="Basic and acidic residues" evidence="6">
    <location>
        <begin position="17"/>
        <end position="38"/>
    </location>
</feature>
<dbReference type="InterPro" id="IPR036864">
    <property type="entry name" value="Zn2-C6_fun-type_DNA-bd_sf"/>
</dbReference>
<dbReference type="PANTHER" id="PTHR47338">
    <property type="entry name" value="ZN(II)2CYS6 TRANSCRIPTION FACTOR (EUROFUNG)-RELATED"/>
    <property type="match status" value="1"/>
</dbReference>
<dbReference type="OrthoDB" id="5426798at2759"/>
<dbReference type="PROSITE" id="PS00463">
    <property type="entry name" value="ZN2_CY6_FUNGAL_1"/>
    <property type="match status" value="1"/>
</dbReference>
<dbReference type="InterPro" id="IPR001138">
    <property type="entry name" value="Zn2Cys6_DnaBD"/>
</dbReference>
<sequence>PRAPNMTQIYTRPIIPSRHEQDSDYEKQQVAYFHREVQSHNAYSTPSTKDHEINPWNSSQSRSPMSDHSQRHHGIQHAKVGVMYQSHPERSQKPSREQLPSLSSLFGSTQHQSRPAQSPYSDHHSPIFPPSVHDGRHPATPLHQDRPFDGSYFQRPQQLPFNSRQEQVEMLGIAPPPRPTATGMRPESPRYESRLGPVEASRSQAQPSGNAWSPRPQSSRNEYFPRDTSSSFRTQPEHPRPAHRPEAEPRQHYREGPHSTPVTPSFPPTPASTVVGEATTLKDGLGPKIWTGTQFLPRFVRQAEVSGEGMCYFYDDGTHCKTVIDGEVVNAHWGVTKAGKPRKRLAIACITCREKKIKCDPDFPRCVQCEKFGRICKFKNAPRGGQGSPDTPPADPEDIGSRPASSSRTDPEPFKVGKRESSESVSPRQVLPRATPDSEMHHTKRQRIGYNDFTSVASEPSPRLSVQEVASPATVWTEPVAPTTLDHDLFREWQVNPFATNPETVREIVDLLFKNGPETAAAMFPQQAFKAWFLSARVQSLDDLMLIYSALALGSIFSVNQEHKALGTRYASISRYACDNRRFSIQLVQSRLLLSLYYFAINNTNDAWDFCGAAMRAACGLRLNVEFEKSDDALLQRFPYGLNRHGYAECRRRTFWSCYLVDRLIGFCSGHFNVLHADDVFLRLPCDANSFEAQAEVQNPFFDPTTPPIQNVNWTVGSIAYLINVSTIWGDVMANIYRSSQRPSTLVSSSFNTFYEEASRRLQVWNDSLPSCYAFSPENLKRAADNGKIGVFMTMHTVYHTTMMNLCRFTWQSTLSNAQLVRRVSLARHHAETVMSLVDALTTHRTSPDTHSNVQSMTPARFSSPFVGHSIVCAFDILTAKVSLATISSRLASFSGAQAVLAELALFWHSAKNQQALVFERVQDLAELTTGREMQGALASRLGNLGVASKEAGEEIFQMKQAIEKTFPKDYDCIYA</sequence>
<dbReference type="SUPFAM" id="SSF57701">
    <property type="entry name" value="Zn2/Cys6 DNA-binding domain"/>
    <property type="match status" value="1"/>
</dbReference>
<dbReference type="CDD" id="cd00067">
    <property type="entry name" value="GAL4"/>
    <property type="match status" value="1"/>
</dbReference>
<evidence type="ECO:0000256" key="2">
    <source>
        <dbReference type="ARBA" id="ARBA00022723"/>
    </source>
</evidence>
<dbReference type="GO" id="GO:0008270">
    <property type="term" value="F:zinc ion binding"/>
    <property type="evidence" value="ECO:0007669"/>
    <property type="project" value="InterPro"/>
</dbReference>
<dbReference type="SMART" id="SM00066">
    <property type="entry name" value="GAL4"/>
    <property type="match status" value="1"/>
</dbReference>
<evidence type="ECO:0000313" key="9">
    <source>
        <dbReference type="Proteomes" id="UP000481288"/>
    </source>
</evidence>
<feature type="non-terminal residue" evidence="8">
    <location>
        <position position="1"/>
    </location>
</feature>
<dbReference type="GO" id="GO:0000981">
    <property type="term" value="F:DNA-binding transcription factor activity, RNA polymerase II-specific"/>
    <property type="evidence" value="ECO:0007669"/>
    <property type="project" value="InterPro"/>
</dbReference>
<dbReference type="PROSITE" id="PS50048">
    <property type="entry name" value="ZN2_CY6_FUNGAL_2"/>
    <property type="match status" value="1"/>
</dbReference>
<feature type="compositionally biased region" description="Polar residues" evidence="6">
    <location>
        <begin position="1"/>
        <end position="10"/>
    </location>
</feature>
<feature type="compositionally biased region" description="Polar residues" evidence="6">
    <location>
        <begin position="55"/>
        <end position="67"/>
    </location>
</feature>
<evidence type="ECO:0000259" key="7">
    <source>
        <dbReference type="PROSITE" id="PS50048"/>
    </source>
</evidence>
<organism evidence="8 9">
    <name type="scientific">Lachnellula cervina</name>
    <dbReference type="NCBI Taxonomy" id="1316786"/>
    <lineage>
        <taxon>Eukaryota</taxon>
        <taxon>Fungi</taxon>
        <taxon>Dikarya</taxon>
        <taxon>Ascomycota</taxon>
        <taxon>Pezizomycotina</taxon>
        <taxon>Leotiomycetes</taxon>
        <taxon>Helotiales</taxon>
        <taxon>Lachnaceae</taxon>
        <taxon>Lachnellula</taxon>
    </lineage>
</organism>
<evidence type="ECO:0000256" key="1">
    <source>
        <dbReference type="ARBA" id="ARBA00004123"/>
    </source>
</evidence>
<feature type="domain" description="Zn(2)-C6 fungal-type" evidence="7">
    <location>
        <begin position="348"/>
        <end position="378"/>
    </location>
</feature>
<dbReference type="SMART" id="SM00906">
    <property type="entry name" value="Fungal_trans"/>
    <property type="match status" value="1"/>
</dbReference>
<feature type="region of interest" description="Disordered" evidence="6">
    <location>
        <begin position="1"/>
        <end position="75"/>
    </location>
</feature>
<comment type="subcellular location">
    <subcellularLocation>
        <location evidence="1">Nucleus</location>
    </subcellularLocation>
</comment>
<dbReference type="CDD" id="cd12148">
    <property type="entry name" value="fungal_TF_MHR"/>
    <property type="match status" value="1"/>
</dbReference>
<keyword evidence="5" id="KW-0539">Nucleus</keyword>
<dbReference type="GO" id="GO:0003677">
    <property type="term" value="F:DNA binding"/>
    <property type="evidence" value="ECO:0007669"/>
    <property type="project" value="InterPro"/>
</dbReference>
<feature type="compositionally biased region" description="Basic and acidic residues" evidence="6">
    <location>
        <begin position="409"/>
        <end position="422"/>
    </location>
</feature>
<dbReference type="AlphaFoldDB" id="A0A7D8YVL6"/>
<protein>
    <submittedName>
        <fullName evidence="8">Putative transcriptional regulatory protein</fullName>
    </submittedName>
</protein>
<dbReference type="GO" id="GO:0005634">
    <property type="term" value="C:nucleus"/>
    <property type="evidence" value="ECO:0007669"/>
    <property type="project" value="UniProtKB-SubCell"/>
</dbReference>
<evidence type="ECO:0000256" key="3">
    <source>
        <dbReference type="ARBA" id="ARBA00023015"/>
    </source>
</evidence>
<feature type="region of interest" description="Disordered" evidence="6">
    <location>
        <begin position="173"/>
        <end position="273"/>
    </location>
</feature>
<comment type="caution">
    <text evidence="8">The sequence shown here is derived from an EMBL/GenBank/DDBJ whole genome shotgun (WGS) entry which is preliminary data.</text>
</comment>
<evidence type="ECO:0000256" key="5">
    <source>
        <dbReference type="ARBA" id="ARBA00023242"/>
    </source>
</evidence>
<feature type="compositionally biased region" description="Basic and acidic residues" evidence="6">
    <location>
        <begin position="235"/>
        <end position="257"/>
    </location>
</feature>
<feature type="compositionally biased region" description="Basic and acidic residues" evidence="6">
    <location>
        <begin position="133"/>
        <end position="148"/>
    </location>
</feature>
<keyword evidence="9" id="KW-1185">Reference proteome</keyword>
<accession>A0A7D8YVL6</accession>
<evidence type="ECO:0000256" key="6">
    <source>
        <dbReference type="SAM" id="MobiDB-lite"/>
    </source>
</evidence>
<feature type="region of interest" description="Disordered" evidence="6">
    <location>
        <begin position="106"/>
        <end position="156"/>
    </location>
</feature>
<dbReference type="Pfam" id="PF04082">
    <property type="entry name" value="Fungal_trans"/>
    <property type="match status" value="1"/>
</dbReference>
<evidence type="ECO:0000256" key="4">
    <source>
        <dbReference type="ARBA" id="ARBA00023163"/>
    </source>
</evidence>
<proteinExistence type="predicted"/>
<reference evidence="8 9" key="1">
    <citation type="submission" date="2018-05" db="EMBL/GenBank/DDBJ databases">
        <title>Whole genome sequencing for identification of molecular markers to develop diagnostic detection tools for the regulated plant pathogen Lachnellula willkommii.</title>
        <authorList>
            <person name="Giroux E."/>
            <person name="Bilodeau G."/>
        </authorList>
    </citation>
    <scope>NUCLEOTIDE SEQUENCE [LARGE SCALE GENOMIC DNA]</scope>
    <source>
        <strain evidence="8 9">CBS 625.97</strain>
    </source>
</reference>
<gene>
    <name evidence="8" type="ORF">LCER1_G004225</name>
</gene>
<dbReference type="InterPro" id="IPR007219">
    <property type="entry name" value="XnlR_reg_dom"/>
</dbReference>
<keyword evidence="4" id="KW-0804">Transcription</keyword>
<dbReference type="Gene3D" id="4.10.240.10">
    <property type="entry name" value="Zn(2)-C6 fungal-type DNA-binding domain"/>
    <property type="match status" value="1"/>
</dbReference>
<dbReference type="InterPro" id="IPR050815">
    <property type="entry name" value="TF_fung"/>
</dbReference>
<keyword evidence="3" id="KW-0805">Transcription regulation</keyword>
<dbReference type="EMBL" id="QGMG01000223">
    <property type="protein sequence ID" value="TVY55636.1"/>
    <property type="molecule type" value="Genomic_DNA"/>
</dbReference>
<name>A0A7D8YVL6_9HELO</name>
<dbReference type="PANTHER" id="PTHR47338:SF11">
    <property type="entry name" value="ZN(II)2CYS6 TRANSCRIPTION FACTOR (EUROFUNG)"/>
    <property type="match status" value="1"/>
</dbReference>
<evidence type="ECO:0000313" key="8">
    <source>
        <dbReference type="EMBL" id="TVY55636.1"/>
    </source>
</evidence>
<dbReference type="GO" id="GO:0006351">
    <property type="term" value="P:DNA-templated transcription"/>
    <property type="evidence" value="ECO:0007669"/>
    <property type="project" value="InterPro"/>
</dbReference>